<sequence>MKSATSATTPAAASRKPLSAAFTALILVAASSIQAAPALSGPSTSRVAQATPFTGSGFAPNSALSVAVIAPGAPEAHYSTVADAQGTVRYTLYPAVPGAHTLRVLNSAGKVLISVNVHATP</sequence>
<dbReference type="EMBL" id="JABRWJ010000003">
    <property type="protein sequence ID" value="NRF67656.1"/>
    <property type="molecule type" value="Genomic_DNA"/>
</dbReference>
<accession>A0ABX2EGC7</accession>
<dbReference type="Proteomes" id="UP000737171">
    <property type="component" value="Unassembled WGS sequence"/>
</dbReference>
<name>A0ABX2EGC7_9BURK</name>
<keyword evidence="1" id="KW-0732">Signal</keyword>
<organism evidence="2 3">
    <name type="scientific">Pseudaquabacterium terrae</name>
    <dbReference type="NCBI Taxonomy" id="2732868"/>
    <lineage>
        <taxon>Bacteria</taxon>
        <taxon>Pseudomonadati</taxon>
        <taxon>Pseudomonadota</taxon>
        <taxon>Betaproteobacteria</taxon>
        <taxon>Burkholderiales</taxon>
        <taxon>Sphaerotilaceae</taxon>
        <taxon>Pseudaquabacterium</taxon>
    </lineage>
</organism>
<feature type="signal peptide" evidence="1">
    <location>
        <begin position="1"/>
        <end position="35"/>
    </location>
</feature>
<dbReference type="PROSITE" id="PS50194">
    <property type="entry name" value="FILAMIN_REPEAT"/>
    <property type="match status" value="1"/>
</dbReference>
<dbReference type="InterPro" id="IPR017868">
    <property type="entry name" value="Filamin/ABP280_repeat-like"/>
</dbReference>
<protein>
    <submittedName>
        <fullName evidence="2">Uncharacterized protein</fullName>
    </submittedName>
</protein>
<evidence type="ECO:0000256" key="1">
    <source>
        <dbReference type="SAM" id="SignalP"/>
    </source>
</evidence>
<proteinExistence type="predicted"/>
<evidence type="ECO:0000313" key="2">
    <source>
        <dbReference type="EMBL" id="NRF67656.1"/>
    </source>
</evidence>
<dbReference type="RefSeq" id="WP_173122754.1">
    <property type="nucleotide sequence ID" value="NZ_JABRWJ010000003.1"/>
</dbReference>
<evidence type="ECO:0000313" key="3">
    <source>
        <dbReference type="Proteomes" id="UP000737171"/>
    </source>
</evidence>
<comment type="caution">
    <text evidence="2">The sequence shown here is derived from an EMBL/GenBank/DDBJ whole genome shotgun (WGS) entry which is preliminary data.</text>
</comment>
<keyword evidence="3" id="KW-1185">Reference proteome</keyword>
<reference evidence="2 3" key="1">
    <citation type="submission" date="2020-05" db="EMBL/GenBank/DDBJ databases">
        <title>Aquincola sp. isolate from soil.</title>
        <authorList>
            <person name="Han J."/>
            <person name="Kim D.-U."/>
        </authorList>
    </citation>
    <scope>NUCLEOTIDE SEQUENCE [LARGE SCALE GENOMIC DNA]</scope>
    <source>
        <strain evidence="2 3">S2</strain>
    </source>
</reference>
<feature type="chain" id="PRO_5045500633" evidence="1">
    <location>
        <begin position="36"/>
        <end position="121"/>
    </location>
</feature>
<gene>
    <name evidence="2" type="ORF">HLB44_11735</name>
</gene>